<comment type="caution">
    <text evidence="6">The sequence shown here is derived from an EMBL/GenBank/DDBJ whole genome shotgun (WGS) entry which is preliminary data.</text>
</comment>
<protein>
    <submittedName>
        <fullName evidence="6">LysR family transcriptional regulator</fullName>
    </submittedName>
</protein>
<gene>
    <name evidence="6" type="ORF">Airi01_002770</name>
</gene>
<dbReference type="GO" id="GO:0003677">
    <property type="term" value="F:DNA binding"/>
    <property type="evidence" value="ECO:0007669"/>
    <property type="project" value="UniProtKB-KW"/>
</dbReference>
<name>A0A9W6RDP2_9ACTN</name>
<evidence type="ECO:0000313" key="6">
    <source>
        <dbReference type="EMBL" id="GLY72010.1"/>
    </source>
</evidence>
<evidence type="ECO:0000256" key="3">
    <source>
        <dbReference type="ARBA" id="ARBA00023125"/>
    </source>
</evidence>
<dbReference type="PANTHER" id="PTHR30346">
    <property type="entry name" value="TRANSCRIPTIONAL DUAL REGULATOR HCAR-RELATED"/>
    <property type="match status" value="1"/>
</dbReference>
<dbReference type="SUPFAM" id="SSF53850">
    <property type="entry name" value="Periplasmic binding protein-like II"/>
    <property type="match status" value="1"/>
</dbReference>
<dbReference type="InterPro" id="IPR005119">
    <property type="entry name" value="LysR_subst-bd"/>
</dbReference>
<dbReference type="EMBL" id="BSTJ01000001">
    <property type="protein sequence ID" value="GLY72010.1"/>
    <property type="molecule type" value="Genomic_DNA"/>
</dbReference>
<comment type="similarity">
    <text evidence="1">Belongs to the LysR transcriptional regulatory family.</text>
</comment>
<accession>A0A9W6RDP2</accession>
<dbReference type="SUPFAM" id="SSF46785">
    <property type="entry name" value="Winged helix' DNA-binding domain"/>
    <property type="match status" value="1"/>
</dbReference>
<evidence type="ECO:0000256" key="2">
    <source>
        <dbReference type="ARBA" id="ARBA00023015"/>
    </source>
</evidence>
<dbReference type="Proteomes" id="UP001165135">
    <property type="component" value="Unassembled WGS sequence"/>
</dbReference>
<evidence type="ECO:0000256" key="4">
    <source>
        <dbReference type="ARBA" id="ARBA00023163"/>
    </source>
</evidence>
<dbReference type="PROSITE" id="PS50931">
    <property type="entry name" value="HTH_LYSR"/>
    <property type="match status" value="1"/>
</dbReference>
<reference evidence="6" key="1">
    <citation type="submission" date="2023-03" db="EMBL/GenBank/DDBJ databases">
        <title>Actinoallomurus iriomotensis NBRC 103681.</title>
        <authorList>
            <person name="Ichikawa N."/>
            <person name="Sato H."/>
            <person name="Tonouchi N."/>
        </authorList>
    </citation>
    <scope>NUCLEOTIDE SEQUENCE</scope>
    <source>
        <strain evidence="6">NBRC 103681</strain>
    </source>
</reference>
<dbReference type="Pfam" id="PF00126">
    <property type="entry name" value="HTH_1"/>
    <property type="match status" value="1"/>
</dbReference>
<evidence type="ECO:0000313" key="7">
    <source>
        <dbReference type="Proteomes" id="UP001165135"/>
    </source>
</evidence>
<dbReference type="InterPro" id="IPR000847">
    <property type="entry name" value="LysR_HTH_N"/>
</dbReference>
<feature type="domain" description="HTH lysR-type" evidence="5">
    <location>
        <begin position="2"/>
        <end position="59"/>
    </location>
</feature>
<dbReference type="InterPro" id="IPR036388">
    <property type="entry name" value="WH-like_DNA-bd_sf"/>
</dbReference>
<keyword evidence="3" id="KW-0238">DNA-binding</keyword>
<dbReference type="AlphaFoldDB" id="A0A9W6RDP2"/>
<dbReference type="RefSeq" id="WP_285616957.1">
    <property type="nucleotide sequence ID" value="NZ_BSTJ01000001.1"/>
</dbReference>
<dbReference type="GO" id="GO:0032993">
    <property type="term" value="C:protein-DNA complex"/>
    <property type="evidence" value="ECO:0007669"/>
    <property type="project" value="TreeGrafter"/>
</dbReference>
<keyword evidence="4" id="KW-0804">Transcription</keyword>
<keyword evidence="2" id="KW-0805">Transcription regulation</keyword>
<dbReference type="Gene3D" id="3.40.190.10">
    <property type="entry name" value="Periplasmic binding protein-like II"/>
    <property type="match status" value="2"/>
</dbReference>
<dbReference type="Pfam" id="PF03466">
    <property type="entry name" value="LysR_substrate"/>
    <property type="match status" value="1"/>
</dbReference>
<dbReference type="PANTHER" id="PTHR30346:SF29">
    <property type="entry name" value="LYSR SUBSTRATE-BINDING"/>
    <property type="match status" value="1"/>
</dbReference>
<organism evidence="6 7">
    <name type="scientific">Actinoallomurus iriomotensis</name>
    <dbReference type="NCBI Taxonomy" id="478107"/>
    <lineage>
        <taxon>Bacteria</taxon>
        <taxon>Bacillati</taxon>
        <taxon>Actinomycetota</taxon>
        <taxon>Actinomycetes</taxon>
        <taxon>Streptosporangiales</taxon>
        <taxon>Thermomonosporaceae</taxon>
        <taxon>Actinoallomurus</taxon>
    </lineage>
</organism>
<dbReference type="FunFam" id="1.10.10.10:FF:000001">
    <property type="entry name" value="LysR family transcriptional regulator"/>
    <property type="match status" value="1"/>
</dbReference>
<dbReference type="InterPro" id="IPR036390">
    <property type="entry name" value="WH_DNA-bd_sf"/>
</dbReference>
<sequence>MLDVRRLRLLREFADRGSIAATAKALGYTPSAVSQQLAVLEREVGTTLLDRTARSAELTDAGRRLSDHADRILRMIEFAEADLSEAEPTGQIVLTAFPTAAVAFAPALAHSLRRHEGLTFQLRQTRPGDGLRQVRSGEVDLALVDDWTGRLPTRGGGSLRFSLLLHDPLVLVVPSGHWAADPGREIDLWRLRDEPWLAAPAGEPSRQAFDRLLADVGGAPPMPWEFEGLGTILGLVARGVGIAAVPSLALTAAVPGIAARELPGSLTRYVYAVARTASVRRPSVAVTLEALRDAVAEIDVMSAGGMRERAPKDGDS</sequence>
<dbReference type="Gene3D" id="1.10.10.10">
    <property type="entry name" value="Winged helix-like DNA-binding domain superfamily/Winged helix DNA-binding domain"/>
    <property type="match status" value="1"/>
</dbReference>
<dbReference type="GO" id="GO:0003700">
    <property type="term" value="F:DNA-binding transcription factor activity"/>
    <property type="evidence" value="ECO:0007669"/>
    <property type="project" value="InterPro"/>
</dbReference>
<evidence type="ECO:0000256" key="1">
    <source>
        <dbReference type="ARBA" id="ARBA00009437"/>
    </source>
</evidence>
<proteinExistence type="inferred from homology"/>
<evidence type="ECO:0000259" key="5">
    <source>
        <dbReference type="PROSITE" id="PS50931"/>
    </source>
</evidence>